<proteinExistence type="predicted"/>
<dbReference type="RefSeq" id="WP_088000601.1">
    <property type="nucleotide sequence ID" value="NZ_BMHB01000002.1"/>
</dbReference>
<name>A0A8J3F0X8_9BACI</name>
<keyword evidence="2" id="KW-1185">Reference proteome</keyword>
<comment type="caution">
    <text evidence="1">The sequence shown here is derived from an EMBL/GenBank/DDBJ whole genome shotgun (WGS) entry which is preliminary data.</text>
</comment>
<accession>A0A8J3F0X8</accession>
<evidence type="ECO:0000313" key="1">
    <source>
        <dbReference type="EMBL" id="GGI15991.1"/>
    </source>
</evidence>
<evidence type="ECO:0000313" key="2">
    <source>
        <dbReference type="Proteomes" id="UP000626244"/>
    </source>
</evidence>
<dbReference type="EMBL" id="BMHB01000002">
    <property type="protein sequence ID" value="GGI15991.1"/>
    <property type="molecule type" value="Genomic_DNA"/>
</dbReference>
<protein>
    <submittedName>
        <fullName evidence="1">Uncharacterized protein</fullName>
    </submittedName>
</protein>
<dbReference type="Proteomes" id="UP000626244">
    <property type="component" value="Unassembled WGS sequence"/>
</dbReference>
<sequence length="120" mass="14221">MEIKEWVGQARNLFINKEYLQIILPIEDRIFELNCLNEKSYIKFSKKAPFIEILDRAIPQLRINLTKDGWKSLNLGRERLGLLLKLNDASYEGNYRLLLLIETIFQYTSVENEKKLLENC</sequence>
<dbReference type="OrthoDB" id="2871035at2"/>
<reference evidence="2" key="1">
    <citation type="journal article" date="2019" name="Int. J. Syst. Evol. Microbiol.">
        <title>The Global Catalogue of Microorganisms (GCM) 10K type strain sequencing project: providing services to taxonomists for standard genome sequencing and annotation.</title>
        <authorList>
            <consortium name="The Broad Institute Genomics Platform"/>
            <consortium name="The Broad Institute Genome Sequencing Center for Infectious Disease"/>
            <person name="Wu L."/>
            <person name="Ma J."/>
        </authorList>
    </citation>
    <scope>NUCLEOTIDE SEQUENCE [LARGE SCALE GENOMIC DNA]</scope>
    <source>
        <strain evidence="2">CGMCC 1.14993</strain>
    </source>
</reference>
<dbReference type="AlphaFoldDB" id="A0A8J3F0X8"/>
<organism evidence="1 2">
    <name type="scientific">Gottfriedia solisilvae</name>
    <dbReference type="NCBI Taxonomy" id="1516104"/>
    <lineage>
        <taxon>Bacteria</taxon>
        <taxon>Bacillati</taxon>
        <taxon>Bacillota</taxon>
        <taxon>Bacilli</taxon>
        <taxon>Bacillales</taxon>
        <taxon>Bacillaceae</taxon>
        <taxon>Gottfriedia</taxon>
    </lineage>
</organism>
<gene>
    <name evidence="1" type="ORF">GCM10007380_30730</name>
</gene>